<evidence type="ECO:0000313" key="2">
    <source>
        <dbReference type="EMBL" id="CAA2992060.1"/>
    </source>
</evidence>
<evidence type="ECO:0000256" key="1">
    <source>
        <dbReference type="SAM" id="MobiDB-lite"/>
    </source>
</evidence>
<dbReference type="AlphaFoldDB" id="A0A8S0SJM5"/>
<sequence>MPTFWSSCRANEARDDPKATRDARHELRSIFRQPDRKECIRENCVAACVLCLGQSTDTPRGFVPTHALRPASSCLSTVSFPNDFAPPDRTLGSYGDYVAACVLCLGQSTDTPRGFVPTHALRPASLCLTTVSIRDNFVPTDRTLGSCEHYVATCVLCLGQSIDTSRGFLPPRMPSVRIVPPTLVGSLLRFWTEIGNCREIRGHLSTRNAISCPRMRSVRVLRGGHRPEYRRSSTIVGRETCPGRHVPIPKAPKFAGTQATRQSIDTSRGFLPPRMPSVRIVPPTLVGSLLRFWTEIGNCREIRGHLSTRNAISCPRMRSVRVLRGGHRPEYRRSSTIVGRETCPGRHVPIPKAPKFAGTQATRDPVLGWPPRGDPDWKWPAAGDPVQNARGDPALGWPPGGDPGWKWPPRGDPVETAASHPVLGWPPGGDPVRTATGHPALGRPAVGDPDWKWPAAGDPVPWPKGIEFPMSGGRGRQVGSSRI</sequence>
<keyword evidence="3" id="KW-1185">Reference proteome</keyword>
<proteinExistence type="predicted"/>
<reference evidence="2 3" key="1">
    <citation type="submission" date="2019-12" db="EMBL/GenBank/DDBJ databases">
        <authorList>
            <person name="Alioto T."/>
            <person name="Alioto T."/>
            <person name="Gomez Garrido J."/>
        </authorList>
    </citation>
    <scope>NUCLEOTIDE SEQUENCE [LARGE SCALE GENOMIC DNA]</scope>
</reference>
<gene>
    <name evidence="2" type="ORF">OLEA9_A051651</name>
</gene>
<accession>A0A8S0SJM5</accession>
<protein>
    <submittedName>
        <fullName evidence="2">Uncharacterized protein</fullName>
    </submittedName>
</protein>
<feature type="region of interest" description="Disordered" evidence="1">
    <location>
        <begin position="1"/>
        <end position="21"/>
    </location>
</feature>
<dbReference type="Gramene" id="OE9A051651T1">
    <property type="protein sequence ID" value="OE9A051651C1"/>
    <property type="gene ID" value="OE9A051651"/>
</dbReference>
<feature type="compositionally biased region" description="Basic and acidic residues" evidence="1">
    <location>
        <begin position="11"/>
        <end position="21"/>
    </location>
</feature>
<organism evidence="2 3">
    <name type="scientific">Olea europaea subsp. europaea</name>
    <dbReference type="NCBI Taxonomy" id="158383"/>
    <lineage>
        <taxon>Eukaryota</taxon>
        <taxon>Viridiplantae</taxon>
        <taxon>Streptophyta</taxon>
        <taxon>Embryophyta</taxon>
        <taxon>Tracheophyta</taxon>
        <taxon>Spermatophyta</taxon>
        <taxon>Magnoliopsida</taxon>
        <taxon>eudicotyledons</taxon>
        <taxon>Gunneridae</taxon>
        <taxon>Pentapetalae</taxon>
        <taxon>asterids</taxon>
        <taxon>lamiids</taxon>
        <taxon>Lamiales</taxon>
        <taxon>Oleaceae</taxon>
        <taxon>Oleeae</taxon>
        <taxon>Olea</taxon>
    </lineage>
</organism>
<dbReference type="EMBL" id="CACTIH010005430">
    <property type="protein sequence ID" value="CAA2992060.1"/>
    <property type="molecule type" value="Genomic_DNA"/>
</dbReference>
<name>A0A8S0SJM5_OLEEU</name>
<comment type="caution">
    <text evidence="2">The sequence shown here is derived from an EMBL/GenBank/DDBJ whole genome shotgun (WGS) entry which is preliminary data.</text>
</comment>
<evidence type="ECO:0000313" key="3">
    <source>
        <dbReference type="Proteomes" id="UP000594638"/>
    </source>
</evidence>
<dbReference type="Proteomes" id="UP000594638">
    <property type="component" value="Unassembled WGS sequence"/>
</dbReference>
<feature type="region of interest" description="Disordered" evidence="1">
    <location>
        <begin position="443"/>
        <end position="483"/>
    </location>
</feature>